<dbReference type="EMBL" id="JBFOHK010000003">
    <property type="protein sequence ID" value="MEW9572740.1"/>
    <property type="molecule type" value="Genomic_DNA"/>
</dbReference>
<name>A0ABV3QG49_9GAMM</name>
<dbReference type="InterPro" id="IPR001584">
    <property type="entry name" value="Integrase_cat-core"/>
</dbReference>
<comment type="caution">
    <text evidence="3">The sequence shown here is derived from an EMBL/GenBank/DDBJ whole genome shotgun (WGS) entry which is preliminary data.</text>
</comment>
<dbReference type="InterPro" id="IPR036397">
    <property type="entry name" value="RNaseH_sf"/>
</dbReference>
<dbReference type="RefSeq" id="WP_367854797.1">
    <property type="nucleotide sequence ID" value="NZ_JBFOHK010000003.1"/>
</dbReference>
<evidence type="ECO:0000259" key="2">
    <source>
        <dbReference type="PROSITE" id="PS50994"/>
    </source>
</evidence>
<keyword evidence="4" id="KW-1185">Reference proteome</keyword>
<proteinExistence type="predicted"/>
<dbReference type="SUPFAM" id="SSF53098">
    <property type="entry name" value="Ribonuclease H-like"/>
    <property type="match status" value="1"/>
</dbReference>
<gene>
    <name evidence="3" type="ORF">ABQJ54_13355</name>
</gene>
<dbReference type="Proteomes" id="UP001556220">
    <property type="component" value="Unassembled WGS sequence"/>
</dbReference>
<dbReference type="Gene3D" id="3.30.420.10">
    <property type="entry name" value="Ribonuclease H-like superfamily/Ribonuclease H"/>
    <property type="match status" value="1"/>
</dbReference>
<accession>A0ABV3QG49</accession>
<reference evidence="3 4" key="1">
    <citation type="submission" date="2024-06" db="EMBL/GenBank/DDBJ databases">
        <authorList>
            <person name="Woo H."/>
        </authorList>
    </citation>
    <scope>NUCLEOTIDE SEQUENCE [LARGE SCALE GENOMIC DNA]</scope>
    <source>
        <strain evidence="3 4">Si-c</strain>
    </source>
</reference>
<feature type="domain" description="Integrase catalytic" evidence="2">
    <location>
        <begin position="261"/>
        <end position="470"/>
    </location>
</feature>
<organism evidence="3 4">
    <name type="scientific">Rhodanobacter lycopersici</name>
    <dbReference type="NCBI Taxonomy" id="3162487"/>
    <lineage>
        <taxon>Bacteria</taxon>
        <taxon>Pseudomonadati</taxon>
        <taxon>Pseudomonadota</taxon>
        <taxon>Gammaproteobacteria</taxon>
        <taxon>Lysobacterales</taxon>
        <taxon>Rhodanobacteraceae</taxon>
        <taxon>Rhodanobacter</taxon>
    </lineage>
</organism>
<protein>
    <submittedName>
        <fullName evidence="3">Mu transposase C-terminal domain-containing protein</fullName>
    </submittedName>
</protein>
<dbReference type="Pfam" id="PF09299">
    <property type="entry name" value="Mu-transpos_C"/>
    <property type="match status" value="1"/>
</dbReference>
<dbReference type="InterPro" id="IPR015378">
    <property type="entry name" value="Transposase-like_Mu_C"/>
</dbReference>
<evidence type="ECO:0000313" key="4">
    <source>
        <dbReference type="Proteomes" id="UP001556220"/>
    </source>
</evidence>
<evidence type="ECO:0000313" key="3">
    <source>
        <dbReference type="EMBL" id="MEW9572740.1"/>
    </source>
</evidence>
<sequence length="675" mass="76609">MATGSFQVGQRFVCGETSFRLYRPVGDGAWVVEDLGTGSFREEDQASLLHRWSCGELRFYEGADIAPRPSAKSVALASAVEDAYRQSYPDALWKRAVAKLFFVRKLAAVPSSETAMSPLIEESWQQAVKLPDWPMVRPPHFTTVARWIRDYRKAGEDIRALIDRHTDKGNRESRLGELMETIADDVIETVYMTLERRTAQEVLETLRGRVAQQNLGRLASEKLPRPSFNYVKRRISEIPVYDRCVARYGKRLADIKFRAAGLGMPAEKLLARASIDHCRLDLMVVDEESRLPLGRPWLTLILDERSRYVLGFYIGFEEPSAVSVGRAVSQALMPKTELLTAHPQVVNAWDAWGIFSTLVADNGLELHGTALEHAIERFGIKLQFCPRKKPWYKGKLERFFRTFNNRLLDGIPGKTFSSVMDKGDYNPSKHAVVTLSTLREITLIWIVDIYHQKNHRALGRSPAEVWEEEIHGVDRWLPASALETDSAFSRKETRCLTHKGIEFDCLFYNSPELARIREFHGAEIDVEVRVADDDIGSIVVVAPGGRQLVKVPALEREYAEGMTRWQHKVCKRYKRRIQDDESRDISLFVAREKIRELISKDMQLTKRDSRKRQARFIEAPEAARSSEGRMGMAPSMPAASTAQEDAIRASDYLPQEDAVPVFASRRINSLAGGQA</sequence>
<dbReference type="PROSITE" id="PS50994">
    <property type="entry name" value="INTEGRASE"/>
    <property type="match status" value="1"/>
</dbReference>
<evidence type="ECO:0000256" key="1">
    <source>
        <dbReference type="SAM" id="MobiDB-lite"/>
    </source>
</evidence>
<feature type="region of interest" description="Disordered" evidence="1">
    <location>
        <begin position="620"/>
        <end position="644"/>
    </location>
</feature>
<dbReference type="InterPro" id="IPR012337">
    <property type="entry name" value="RNaseH-like_sf"/>
</dbReference>